<dbReference type="EMBL" id="KV425913">
    <property type="protein sequence ID" value="KZV99035.1"/>
    <property type="molecule type" value="Genomic_DNA"/>
</dbReference>
<evidence type="ECO:0000313" key="2">
    <source>
        <dbReference type="EMBL" id="KZV99035.1"/>
    </source>
</evidence>
<reference evidence="2 3" key="1">
    <citation type="journal article" date="2016" name="Mol. Biol. Evol.">
        <title>Comparative Genomics of Early-Diverging Mushroom-Forming Fungi Provides Insights into the Origins of Lignocellulose Decay Capabilities.</title>
        <authorList>
            <person name="Nagy L.G."/>
            <person name="Riley R."/>
            <person name="Tritt A."/>
            <person name="Adam C."/>
            <person name="Daum C."/>
            <person name="Floudas D."/>
            <person name="Sun H."/>
            <person name="Yadav J.S."/>
            <person name="Pangilinan J."/>
            <person name="Larsson K.H."/>
            <person name="Matsuura K."/>
            <person name="Barry K."/>
            <person name="Labutti K."/>
            <person name="Kuo R."/>
            <person name="Ohm R.A."/>
            <person name="Bhattacharya S.S."/>
            <person name="Shirouzu T."/>
            <person name="Yoshinaga Y."/>
            <person name="Martin F.M."/>
            <person name="Grigoriev I.V."/>
            <person name="Hibbett D.S."/>
        </authorList>
    </citation>
    <scope>NUCLEOTIDE SEQUENCE [LARGE SCALE GENOMIC DNA]</scope>
    <source>
        <strain evidence="2 3">HHB12029</strain>
    </source>
</reference>
<evidence type="ECO:0000256" key="1">
    <source>
        <dbReference type="SAM" id="MobiDB-lite"/>
    </source>
</evidence>
<keyword evidence="3" id="KW-1185">Reference proteome</keyword>
<feature type="compositionally biased region" description="Low complexity" evidence="1">
    <location>
        <begin position="67"/>
        <end position="87"/>
    </location>
</feature>
<organism evidence="2 3">
    <name type="scientific">Exidia glandulosa HHB12029</name>
    <dbReference type="NCBI Taxonomy" id="1314781"/>
    <lineage>
        <taxon>Eukaryota</taxon>
        <taxon>Fungi</taxon>
        <taxon>Dikarya</taxon>
        <taxon>Basidiomycota</taxon>
        <taxon>Agaricomycotina</taxon>
        <taxon>Agaricomycetes</taxon>
        <taxon>Auriculariales</taxon>
        <taxon>Exidiaceae</taxon>
        <taxon>Exidia</taxon>
    </lineage>
</organism>
<dbReference type="Proteomes" id="UP000077266">
    <property type="component" value="Unassembled WGS sequence"/>
</dbReference>
<protein>
    <submittedName>
        <fullName evidence="2">Uncharacterized protein</fullName>
    </submittedName>
</protein>
<dbReference type="InParanoid" id="A0A165MBN2"/>
<feature type="non-terminal residue" evidence="2">
    <location>
        <position position="176"/>
    </location>
</feature>
<feature type="region of interest" description="Disordered" evidence="1">
    <location>
        <begin position="20"/>
        <end position="148"/>
    </location>
</feature>
<dbReference type="AlphaFoldDB" id="A0A165MBN2"/>
<accession>A0A165MBN2</accession>
<name>A0A165MBN2_EXIGL</name>
<proteinExistence type="predicted"/>
<sequence length="176" mass="18628">VSHPQSHSRFCICVSSSPAAPAKLPVRSTPWAAPKSARRTWRLPLPSPATPRPHPARRPALTCEAPSLESSSSPSCSSRSSSVASYSPFVGALSLPPTTWRASVGADRPATSRRATSFRASPSPPLRRWLRPVSRTSTISPTSTRSTLIASPTTVTSLPTTFRSSSSALARSATPK</sequence>
<feature type="compositionally biased region" description="Low complexity" evidence="1">
    <location>
        <begin position="131"/>
        <end position="147"/>
    </location>
</feature>
<evidence type="ECO:0000313" key="3">
    <source>
        <dbReference type="Proteomes" id="UP000077266"/>
    </source>
</evidence>
<gene>
    <name evidence="2" type="ORF">EXIGLDRAFT_746362</name>
</gene>
<feature type="non-terminal residue" evidence="2">
    <location>
        <position position="1"/>
    </location>
</feature>